<keyword evidence="14" id="KW-1185">Reference proteome</keyword>
<dbReference type="GO" id="GO:0006355">
    <property type="term" value="P:regulation of DNA-templated transcription"/>
    <property type="evidence" value="ECO:0007669"/>
    <property type="project" value="InterPro"/>
</dbReference>
<evidence type="ECO:0000256" key="2">
    <source>
        <dbReference type="ARBA" id="ARBA00008448"/>
    </source>
</evidence>
<evidence type="ECO:0000256" key="1">
    <source>
        <dbReference type="ARBA" id="ARBA00004123"/>
    </source>
</evidence>
<protein>
    <submittedName>
        <fullName evidence="13">GL12385</fullName>
    </submittedName>
</protein>
<dbReference type="InterPro" id="IPR012677">
    <property type="entry name" value="Nucleotide-bd_a/b_plait_sf"/>
</dbReference>
<feature type="domain" description="RanBP2-type" evidence="12">
    <location>
        <begin position="297"/>
        <end position="326"/>
    </location>
</feature>
<feature type="domain" description="RanBP2-type" evidence="12">
    <location>
        <begin position="339"/>
        <end position="368"/>
    </location>
</feature>
<dbReference type="AlphaFoldDB" id="B4GMG0"/>
<dbReference type="Pfam" id="PF00641">
    <property type="entry name" value="Zn_ribbon_RanBP"/>
    <property type="match status" value="1"/>
</dbReference>
<dbReference type="Gene3D" id="4.10.1060.10">
    <property type="entry name" value="Zinc finger, RanBP2-type"/>
    <property type="match status" value="1"/>
</dbReference>
<reference evidence="13 14" key="1">
    <citation type="journal article" date="2007" name="Nature">
        <title>Evolution of genes and genomes on the Drosophila phylogeny.</title>
        <authorList>
            <consortium name="Drosophila 12 Genomes Consortium"/>
            <person name="Clark A.G."/>
            <person name="Eisen M.B."/>
            <person name="Smith D.R."/>
            <person name="Bergman C.M."/>
            <person name="Oliver B."/>
            <person name="Markow T.A."/>
            <person name="Kaufman T.C."/>
            <person name="Kellis M."/>
            <person name="Gelbart W."/>
            <person name="Iyer V.N."/>
            <person name="Pollard D.A."/>
            <person name="Sackton T.B."/>
            <person name="Larracuente A.M."/>
            <person name="Singh N.D."/>
            <person name="Abad J.P."/>
            <person name="Abt D.N."/>
            <person name="Adryan B."/>
            <person name="Aguade M."/>
            <person name="Akashi H."/>
            <person name="Anderson W.W."/>
            <person name="Aquadro C.F."/>
            <person name="Ardell D.H."/>
            <person name="Arguello R."/>
            <person name="Artieri C.G."/>
            <person name="Barbash D.A."/>
            <person name="Barker D."/>
            <person name="Barsanti P."/>
            <person name="Batterham P."/>
            <person name="Batzoglou S."/>
            <person name="Begun D."/>
            <person name="Bhutkar A."/>
            <person name="Blanco E."/>
            <person name="Bosak S.A."/>
            <person name="Bradley R.K."/>
            <person name="Brand A.D."/>
            <person name="Brent M.R."/>
            <person name="Brooks A.N."/>
            <person name="Brown R.H."/>
            <person name="Butlin R.K."/>
            <person name="Caggese C."/>
            <person name="Calvi B.R."/>
            <person name="Bernardo de Carvalho A."/>
            <person name="Caspi A."/>
            <person name="Castrezana S."/>
            <person name="Celniker S.E."/>
            <person name="Chang J.L."/>
            <person name="Chapple C."/>
            <person name="Chatterji S."/>
            <person name="Chinwalla A."/>
            <person name="Civetta A."/>
            <person name="Clifton S.W."/>
            <person name="Comeron J.M."/>
            <person name="Costello J.C."/>
            <person name="Coyne J.A."/>
            <person name="Daub J."/>
            <person name="David R.G."/>
            <person name="Delcher A.L."/>
            <person name="Delehaunty K."/>
            <person name="Do C.B."/>
            <person name="Ebling H."/>
            <person name="Edwards K."/>
            <person name="Eickbush T."/>
            <person name="Evans J.D."/>
            <person name="Filipski A."/>
            <person name="Findeiss S."/>
            <person name="Freyhult E."/>
            <person name="Fulton L."/>
            <person name="Fulton R."/>
            <person name="Garcia A.C."/>
            <person name="Gardiner A."/>
            <person name="Garfield D.A."/>
            <person name="Garvin B.E."/>
            <person name="Gibson G."/>
            <person name="Gilbert D."/>
            <person name="Gnerre S."/>
            <person name="Godfrey J."/>
            <person name="Good R."/>
            <person name="Gotea V."/>
            <person name="Gravely B."/>
            <person name="Greenberg A.J."/>
            <person name="Griffiths-Jones S."/>
            <person name="Gross S."/>
            <person name="Guigo R."/>
            <person name="Gustafson E.A."/>
            <person name="Haerty W."/>
            <person name="Hahn M.W."/>
            <person name="Halligan D.L."/>
            <person name="Halpern A.L."/>
            <person name="Halter G.M."/>
            <person name="Han M.V."/>
            <person name="Heger A."/>
            <person name="Hillier L."/>
            <person name="Hinrichs A.S."/>
            <person name="Holmes I."/>
            <person name="Hoskins R.A."/>
            <person name="Hubisz M.J."/>
            <person name="Hultmark D."/>
            <person name="Huntley M.A."/>
            <person name="Jaffe D.B."/>
            <person name="Jagadeeshan S."/>
            <person name="Jeck W.R."/>
            <person name="Johnson J."/>
            <person name="Jones C.D."/>
            <person name="Jordan W.C."/>
            <person name="Karpen G.H."/>
            <person name="Kataoka E."/>
            <person name="Keightley P.D."/>
            <person name="Kheradpour P."/>
            <person name="Kirkness E.F."/>
            <person name="Koerich L.B."/>
            <person name="Kristiansen K."/>
            <person name="Kudrna D."/>
            <person name="Kulathinal R.J."/>
            <person name="Kumar S."/>
            <person name="Kwok R."/>
            <person name="Lander E."/>
            <person name="Langley C.H."/>
            <person name="Lapoint R."/>
            <person name="Lazzaro B.P."/>
            <person name="Lee S.J."/>
            <person name="Levesque L."/>
            <person name="Li R."/>
            <person name="Lin C.F."/>
            <person name="Lin M.F."/>
            <person name="Lindblad-Toh K."/>
            <person name="Llopart A."/>
            <person name="Long M."/>
            <person name="Low L."/>
            <person name="Lozovsky E."/>
            <person name="Lu J."/>
            <person name="Luo M."/>
            <person name="Machado C.A."/>
            <person name="Makalowski W."/>
            <person name="Marzo M."/>
            <person name="Matsuda M."/>
            <person name="Matzkin L."/>
            <person name="McAllister B."/>
            <person name="McBride C.S."/>
            <person name="McKernan B."/>
            <person name="McKernan K."/>
            <person name="Mendez-Lago M."/>
            <person name="Minx P."/>
            <person name="Mollenhauer M.U."/>
            <person name="Montooth K."/>
            <person name="Mount S.M."/>
            <person name="Mu X."/>
            <person name="Myers E."/>
            <person name="Negre B."/>
            <person name="Newfeld S."/>
            <person name="Nielsen R."/>
            <person name="Noor M.A."/>
            <person name="O'Grady P."/>
            <person name="Pachter L."/>
            <person name="Papaceit M."/>
            <person name="Parisi M.J."/>
            <person name="Parisi M."/>
            <person name="Parts L."/>
            <person name="Pedersen J.S."/>
            <person name="Pesole G."/>
            <person name="Phillippy A.M."/>
            <person name="Ponting C.P."/>
            <person name="Pop M."/>
            <person name="Porcelli D."/>
            <person name="Powell J.R."/>
            <person name="Prohaska S."/>
            <person name="Pruitt K."/>
            <person name="Puig M."/>
            <person name="Quesneville H."/>
            <person name="Ram K.R."/>
            <person name="Rand D."/>
            <person name="Rasmussen M.D."/>
            <person name="Reed L.K."/>
            <person name="Reenan R."/>
            <person name="Reily A."/>
            <person name="Remington K.A."/>
            <person name="Rieger T.T."/>
            <person name="Ritchie M.G."/>
            <person name="Robin C."/>
            <person name="Rogers Y.H."/>
            <person name="Rohde C."/>
            <person name="Rozas J."/>
            <person name="Rubenfield M.J."/>
            <person name="Ruiz A."/>
            <person name="Russo S."/>
            <person name="Salzberg S.L."/>
            <person name="Sanchez-Gracia A."/>
            <person name="Saranga D.J."/>
            <person name="Sato H."/>
            <person name="Schaeffer S.W."/>
            <person name="Schatz M.C."/>
            <person name="Schlenke T."/>
            <person name="Schwartz R."/>
            <person name="Segarra C."/>
            <person name="Singh R.S."/>
            <person name="Sirot L."/>
            <person name="Sirota M."/>
            <person name="Sisneros N.B."/>
            <person name="Smith C.D."/>
            <person name="Smith T.F."/>
            <person name="Spieth J."/>
            <person name="Stage D.E."/>
            <person name="Stark A."/>
            <person name="Stephan W."/>
            <person name="Strausberg R.L."/>
            <person name="Strempel S."/>
            <person name="Sturgill D."/>
            <person name="Sutton G."/>
            <person name="Sutton G.G."/>
            <person name="Tao W."/>
            <person name="Teichmann S."/>
            <person name="Tobari Y.N."/>
            <person name="Tomimura Y."/>
            <person name="Tsolas J.M."/>
            <person name="Valente V.L."/>
            <person name="Venter E."/>
            <person name="Venter J.C."/>
            <person name="Vicario S."/>
            <person name="Vieira F.G."/>
            <person name="Vilella A.J."/>
            <person name="Villasante A."/>
            <person name="Walenz B."/>
            <person name="Wang J."/>
            <person name="Wasserman M."/>
            <person name="Watts T."/>
            <person name="Wilson D."/>
            <person name="Wilson R.K."/>
            <person name="Wing R.A."/>
            <person name="Wolfner M.F."/>
            <person name="Wong A."/>
            <person name="Wong G.K."/>
            <person name="Wu C.I."/>
            <person name="Wu G."/>
            <person name="Yamamoto D."/>
            <person name="Yang H.P."/>
            <person name="Yang S.P."/>
            <person name="Yorke J.A."/>
            <person name="Yoshida K."/>
            <person name="Zdobnov E."/>
            <person name="Zhang P."/>
            <person name="Zhang Y."/>
            <person name="Zimin A.V."/>
            <person name="Baldwin J."/>
            <person name="Abdouelleil A."/>
            <person name="Abdulkadir J."/>
            <person name="Abebe A."/>
            <person name="Abera B."/>
            <person name="Abreu J."/>
            <person name="Acer S.C."/>
            <person name="Aftuck L."/>
            <person name="Alexander A."/>
            <person name="An P."/>
            <person name="Anderson E."/>
            <person name="Anderson S."/>
            <person name="Arachi H."/>
            <person name="Azer M."/>
            <person name="Bachantsang P."/>
            <person name="Barry A."/>
            <person name="Bayul T."/>
            <person name="Berlin A."/>
            <person name="Bessette D."/>
            <person name="Bloom T."/>
            <person name="Blye J."/>
            <person name="Boguslavskiy L."/>
            <person name="Bonnet C."/>
            <person name="Boukhgalter B."/>
            <person name="Bourzgui I."/>
            <person name="Brown A."/>
            <person name="Cahill P."/>
            <person name="Channer S."/>
            <person name="Cheshatsang Y."/>
            <person name="Chuda L."/>
            <person name="Citroen M."/>
            <person name="Collymore A."/>
            <person name="Cooke P."/>
            <person name="Costello M."/>
            <person name="D'Aco K."/>
            <person name="Daza R."/>
            <person name="De Haan G."/>
            <person name="DeGray S."/>
            <person name="DeMaso C."/>
            <person name="Dhargay N."/>
            <person name="Dooley K."/>
            <person name="Dooley E."/>
            <person name="Doricent M."/>
            <person name="Dorje P."/>
            <person name="Dorjee K."/>
            <person name="Dupes A."/>
            <person name="Elong R."/>
            <person name="Falk J."/>
            <person name="Farina A."/>
            <person name="Faro S."/>
            <person name="Ferguson D."/>
            <person name="Fisher S."/>
            <person name="Foley C.D."/>
            <person name="Franke A."/>
            <person name="Friedrich D."/>
            <person name="Gadbois L."/>
            <person name="Gearin G."/>
            <person name="Gearin C.R."/>
            <person name="Giannoukos G."/>
            <person name="Goode T."/>
            <person name="Graham J."/>
            <person name="Grandbois E."/>
            <person name="Grewal S."/>
            <person name="Gyaltsen K."/>
            <person name="Hafez N."/>
            <person name="Hagos B."/>
            <person name="Hall J."/>
            <person name="Henson C."/>
            <person name="Hollinger A."/>
            <person name="Honan T."/>
            <person name="Huard M.D."/>
            <person name="Hughes L."/>
            <person name="Hurhula B."/>
            <person name="Husby M.E."/>
            <person name="Kamat A."/>
            <person name="Kanga B."/>
            <person name="Kashin S."/>
            <person name="Khazanovich D."/>
            <person name="Kisner P."/>
            <person name="Lance K."/>
            <person name="Lara M."/>
            <person name="Lee W."/>
            <person name="Lennon N."/>
            <person name="Letendre F."/>
            <person name="LeVine R."/>
            <person name="Lipovsky A."/>
            <person name="Liu X."/>
            <person name="Liu J."/>
            <person name="Liu S."/>
            <person name="Lokyitsang T."/>
            <person name="Lokyitsang Y."/>
            <person name="Lubonja R."/>
            <person name="Lui A."/>
            <person name="MacDonald P."/>
            <person name="Magnisalis V."/>
            <person name="Maru K."/>
            <person name="Matthews C."/>
            <person name="McCusker W."/>
            <person name="McDonough S."/>
            <person name="Mehta T."/>
            <person name="Meldrim J."/>
            <person name="Meneus L."/>
            <person name="Mihai O."/>
            <person name="Mihalev A."/>
            <person name="Mihova T."/>
            <person name="Mittelman R."/>
            <person name="Mlenga V."/>
            <person name="Montmayeur A."/>
            <person name="Mulrain L."/>
            <person name="Navidi A."/>
            <person name="Naylor J."/>
            <person name="Negash T."/>
            <person name="Nguyen T."/>
            <person name="Nguyen N."/>
            <person name="Nicol R."/>
            <person name="Norbu C."/>
            <person name="Norbu N."/>
            <person name="Novod N."/>
            <person name="O'Neill B."/>
            <person name="Osman S."/>
            <person name="Markiewicz E."/>
            <person name="Oyono O.L."/>
            <person name="Patti C."/>
            <person name="Phunkhang P."/>
            <person name="Pierre F."/>
            <person name="Priest M."/>
            <person name="Raghuraman S."/>
            <person name="Rege F."/>
            <person name="Reyes R."/>
            <person name="Rise C."/>
            <person name="Rogov P."/>
            <person name="Ross K."/>
            <person name="Ryan E."/>
            <person name="Settipalli S."/>
            <person name="Shea T."/>
            <person name="Sherpa N."/>
            <person name="Shi L."/>
            <person name="Shih D."/>
            <person name="Sparrow T."/>
            <person name="Spaulding J."/>
            <person name="Stalker J."/>
            <person name="Stange-Thomann N."/>
            <person name="Stavropoulos S."/>
            <person name="Stone C."/>
            <person name="Strader C."/>
            <person name="Tesfaye S."/>
            <person name="Thomson T."/>
            <person name="Thoulutsang Y."/>
            <person name="Thoulutsang D."/>
            <person name="Topham K."/>
            <person name="Topping I."/>
            <person name="Tsamla T."/>
            <person name="Vassiliev H."/>
            <person name="Vo A."/>
            <person name="Wangchuk T."/>
            <person name="Wangdi T."/>
            <person name="Weiand M."/>
            <person name="Wilkinson J."/>
            <person name="Wilson A."/>
            <person name="Yadav S."/>
            <person name="Young G."/>
            <person name="Yu Q."/>
            <person name="Zembek L."/>
            <person name="Zhong D."/>
            <person name="Zimmer A."/>
            <person name="Zwirko Z."/>
            <person name="Jaffe D.B."/>
            <person name="Alvarez P."/>
            <person name="Brockman W."/>
            <person name="Butler J."/>
            <person name="Chin C."/>
            <person name="Gnerre S."/>
            <person name="Grabherr M."/>
            <person name="Kleber M."/>
            <person name="Mauceli E."/>
            <person name="MacCallum I."/>
        </authorList>
    </citation>
    <scope>NUCLEOTIDE SEQUENCE [LARGE SCALE GENOMIC DNA]</scope>
    <source>
        <strain evidence="14">MSH-3 / Tucson 14011-0111.49</strain>
    </source>
</reference>
<accession>B4GMG0</accession>
<evidence type="ECO:0000313" key="14">
    <source>
        <dbReference type="Proteomes" id="UP000008744"/>
    </source>
</evidence>
<feature type="domain" description="RRM" evidence="11">
    <location>
        <begin position="176"/>
        <end position="262"/>
    </location>
</feature>
<name>B4GMG0_DROPE</name>
<dbReference type="SUPFAM" id="SSF90209">
    <property type="entry name" value="Ran binding protein zinc finger-like"/>
    <property type="match status" value="2"/>
</dbReference>
<proteinExistence type="inferred from homology"/>
<dbReference type="InterPro" id="IPR035979">
    <property type="entry name" value="RBD_domain_sf"/>
</dbReference>
<dbReference type="SMR" id="B4GMG0"/>
<organism evidence="14">
    <name type="scientific">Drosophila persimilis</name>
    <name type="common">Fruit fly</name>
    <dbReference type="NCBI Taxonomy" id="7234"/>
    <lineage>
        <taxon>Eukaryota</taxon>
        <taxon>Metazoa</taxon>
        <taxon>Ecdysozoa</taxon>
        <taxon>Arthropoda</taxon>
        <taxon>Hexapoda</taxon>
        <taxon>Insecta</taxon>
        <taxon>Pterygota</taxon>
        <taxon>Neoptera</taxon>
        <taxon>Endopterygota</taxon>
        <taxon>Diptera</taxon>
        <taxon>Brachycera</taxon>
        <taxon>Muscomorpha</taxon>
        <taxon>Ephydroidea</taxon>
        <taxon>Drosophilidae</taxon>
        <taxon>Drosophila</taxon>
        <taxon>Sophophora</taxon>
    </lineage>
</organism>
<feature type="region of interest" description="Disordered" evidence="10">
    <location>
        <begin position="272"/>
        <end position="295"/>
    </location>
</feature>
<dbReference type="eggNOG" id="KOG1995">
    <property type="taxonomic scope" value="Eukaryota"/>
</dbReference>
<dbReference type="OMA" id="CNNINFW"/>
<evidence type="ECO:0000313" key="13">
    <source>
        <dbReference type="EMBL" id="EDW38034.1"/>
    </source>
</evidence>
<dbReference type="PROSITE" id="PS50102">
    <property type="entry name" value="RRM"/>
    <property type="match status" value="1"/>
</dbReference>
<dbReference type="GO" id="GO:0005634">
    <property type="term" value="C:nucleus"/>
    <property type="evidence" value="ECO:0007669"/>
    <property type="project" value="UniProtKB-SubCell"/>
</dbReference>
<dbReference type="Proteomes" id="UP000008744">
    <property type="component" value="Unassembled WGS sequence"/>
</dbReference>
<comment type="similarity">
    <text evidence="2">Belongs to the RRM TET family.</text>
</comment>
<dbReference type="KEGG" id="dpe:6594715"/>
<dbReference type="InterPro" id="IPR034870">
    <property type="entry name" value="TET_fam"/>
</dbReference>
<dbReference type="HOGENOM" id="CLU_049798_0_0_1"/>
<dbReference type="PhylomeDB" id="B4GMG0"/>
<dbReference type="InterPro" id="IPR000504">
    <property type="entry name" value="RRM_dom"/>
</dbReference>
<dbReference type="GO" id="GO:0008270">
    <property type="term" value="F:zinc ion binding"/>
    <property type="evidence" value="ECO:0007669"/>
    <property type="project" value="UniProtKB-KW"/>
</dbReference>
<keyword evidence="3" id="KW-0479">Metal-binding</keyword>
<dbReference type="PROSITE" id="PS01358">
    <property type="entry name" value="ZF_RANBP2_1"/>
    <property type="match status" value="2"/>
</dbReference>
<dbReference type="PANTHER" id="PTHR23238">
    <property type="entry name" value="RNA BINDING PROTEIN"/>
    <property type="match status" value="1"/>
</dbReference>
<dbReference type="Gene3D" id="3.30.70.330">
    <property type="match status" value="1"/>
</dbReference>
<feature type="region of interest" description="Disordered" evidence="10">
    <location>
        <begin position="62"/>
        <end position="95"/>
    </location>
</feature>
<evidence type="ECO:0000256" key="5">
    <source>
        <dbReference type="ARBA" id="ARBA00022833"/>
    </source>
</evidence>
<evidence type="ECO:0000256" key="6">
    <source>
        <dbReference type="ARBA" id="ARBA00022884"/>
    </source>
</evidence>
<evidence type="ECO:0000256" key="8">
    <source>
        <dbReference type="PROSITE-ProRule" id="PRU00176"/>
    </source>
</evidence>
<keyword evidence="7" id="KW-0539">Nucleus</keyword>
<sequence>MDRNLVFFSGIPYSHLNLVENPQSQIGPSPGPHTNRIVDSCDPYCYEDGGGDARTLFLDVDEEQEGEGEEEEEEEEEEEKEKEKEEIHSSYASPAEVQLQKMDMDEDVGMDMGRNVSVVNPVLHSPPEGGGASVASRSFGRLPYLNLSLNLEQRTTAPCFCPAILVGHEQYVLQPDTIFVLGMRPSITKNDIIVCFGKIGHIKVDEGTDKPKIFVYKDKLTGRSKGEATITYVSPLSAHAAITAMSGRRFMGHTLTVLPAYLSTRAGSVRYSYPRHPRSDTGEQQQQHPRTPKWKPASDNWSCLVCRNSNFVWRSSCNRCQAEKGTAPTPGVGPGRRPHNNDWLCDGCNNINFWYRKRCNLCNFPKAEETASDSAVNPTMEKEKWELVLQSSVQDLLSSHGTKDDVSIDV</sequence>
<evidence type="ECO:0000256" key="7">
    <source>
        <dbReference type="ARBA" id="ARBA00023242"/>
    </source>
</evidence>
<evidence type="ECO:0000256" key="4">
    <source>
        <dbReference type="ARBA" id="ARBA00022771"/>
    </source>
</evidence>
<gene>
    <name evidence="13" type="primary">Dper\GL12385</name>
    <name evidence="13" type="ORF">Dper_GL12385</name>
</gene>
<dbReference type="InterPro" id="IPR036443">
    <property type="entry name" value="Znf_RanBP2_sf"/>
</dbReference>
<keyword evidence="4 9" id="KW-0863">Zinc-finger</keyword>
<evidence type="ECO:0000256" key="10">
    <source>
        <dbReference type="SAM" id="MobiDB-lite"/>
    </source>
</evidence>
<dbReference type="OrthoDB" id="76445at2759"/>
<dbReference type="SMART" id="SM00360">
    <property type="entry name" value="RRM"/>
    <property type="match status" value="1"/>
</dbReference>
<evidence type="ECO:0000259" key="11">
    <source>
        <dbReference type="PROSITE" id="PS50102"/>
    </source>
</evidence>
<evidence type="ECO:0000256" key="3">
    <source>
        <dbReference type="ARBA" id="ARBA00022723"/>
    </source>
</evidence>
<evidence type="ECO:0000259" key="12">
    <source>
        <dbReference type="PROSITE" id="PS50199"/>
    </source>
</evidence>
<dbReference type="SMART" id="SM00547">
    <property type="entry name" value="ZnF_RBZ"/>
    <property type="match status" value="2"/>
</dbReference>
<dbReference type="InterPro" id="IPR001876">
    <property type="entry name" value="Znf_RanBP2"/>
</dbReference>
<dbReference type="GO" id="GO:0003723">
    <property type="term" value="F:RNA binding"/>
    <property type="evidence" value="ECO:0007669"/>
    <property type="project" value="UniProtKB-UniRule"/>
</dbReference>
<keyword evidence="6 8" id="KW-0694">RNA-binding</keyword>
<keyword evidence="5" id="KW-0862">Zinc</keyword>
<evidence type="ECO:0000256" key="9">
    <source>
        <dbReference type="PROSITE-ProRule" id="PRU00322"/>
    </source>
</evidence>
<dbReference type="STRING" id="7234.B4GMG0"/>
<dbReference type="SUPFAM" id="SSF54928">
    <property type="entry name" value="RNA-binding domain, RBD"/>
    <property type="match status" value="1"/>
</dbReference>
<dbReference type="PROSITE" id="PS50199">
    <property type="entry name" value="ZF_RANBP2_2"/>
    <property type="match status" value="2"/>
</dbReference>
<dbReference type="Pfam" id="PF00076">
    <property type="entry name" value="RRM_1"/>
    <property type="match status" value="1"/>
</dbReference>
<comment type="subcellular location">
    <subcellularLocation>
        <location evidence="1">Nucleus</location>
    </subcellularLocation>
</comment>
<feature type="compositionally biased region" description="Acidic residues" evidence="10">
    <location>
        <begin position="62"/>
        <end position="80"/>
    </location>
</feature>
<dbReference type="EMBL" id="CH479185">
    <property type="protein sequence ID" value="EDW38034.1"/>
    <property type="molecule type" value="Genomic_DNA"/>
</dbReference>